<evidence type="ECO:0000256" key="6">
    <source>
        <dbReference type="ARBA" id="ARBA00022777"/>
    </source>
</evidence>
<dbReference type="GO" id="GO:0005524">
    <property type="term" value="F:ATP binding"/>
    <property type="evidence" value="ECO:0007669"/>
    <property type="project" value="UniProtKB-KW"/>
</dbReference>
<keyword evidence="6 11" id="KW-0418">Kinase</keyword>
<evidence type="ECO:0000313" key="11">
    <source>
        <dbReference type="EMBL" id="KAA1376519.1"/>
    </source>
</evidence>
<proteinExistence type="predicted"/>
<evidence type="ECO:0000256" key="5">
    <source>
        <dbReference type="ARBA" id="ARBA00022741"/>
    </source>
</evidence>
<keyword evidence="9" id="KW-0812">Transmembrane</keyword>
<dbReference type="SUPFAM" id="SSF55874">
    <property type="entry name" value="ATPase domain of HSP90 chaperone/DNA topoisomerase II/histidine kinase"/>
    <property type="match status" value="1"/>
</dbReference>
<sequence>MNPVTYQPQLRWWNQLWRYALVIAISAVTWFEAAQWQWDHARWWFWTDLALGLVGLGVLPWRRRHPVAVAVATNVLAFGSWSVGGPASLALVSLSTRRRLREILPVTTLALAAGLVLEATDRATEQTYAVVIPLTLLVLALTVGWGMFIGSHRELIATLRERARAAEDDQASRVAGARTAERSRIAREMHDVLAHRISLVTMHAGALAYRDDLSREEVRATAGIIQDNSHQAMIELREVLGILRDGPGDSAPERPQPSAADVVDLVTEARRSGMRVELGGSIALGDVPDSLGRTVFRVVQEALTNARKHAADTLVSVVVTGGPDTGVTVEVRNPLRVGELRAAPPRSGLGLAGLAERTELAGGRLTHRISPAAEFVLEAWLPWPA</sequence>
<evidence type="ECO:0000256" key="4">
    <source>
        <dbReference type="ARBA" id="ARBA00022679"/>
    </source>
</evidence>
<evidence type="ECO:0000256" key="8">
    <source>
        <dbReference type="ARBA" id="ARBA00023012"/>
    </source>
</evidence>
<feature type="transmembrane region" description="Helical" evidence="9">
    <location>
        <begin position="43"/>
        <end position="61"/>
    </location>
</feature>
<evidence type="ECO:0000256" key="7">
    <source>
        <dbReference type="ARBA" id="ARBA00022840"/>
    </source>
</evidence>
<dbReference type="GO" id="GO:0016020">
    <property type="term" value="C:membrane"/>
    <property type="evidence" value="ECO:0007669"/>
    <property type="project" value="InterPro"/>
</dbReference>
<dbReference type="EMBL" id="SDPP02000003">
    <property type="protein sequence ID" value="KAA1376519.1"/>
    <property type="molecule type" value="Genomic_DNA"/>
</dbReference>
<keyword evidence="7" id="KW-0067">ATP-binding</keyword>
<dbReference type="PANTHER" id="PTHR24421">
    <property type="entry name" value="NITRATE/NITRITE SENSOR PROTEIN NARX-RELATED"/>
    <property type="match status" value="1"/>
</dbReference>
<dbReference type="InterPro" id="IPR050482">
    <property type="entry name" value="Sensor_HK_TwoCompSys"/>
</dbReference>
<dbReference type="Proteomes" id="UP001515100">
    <property type="component" value="Unassembled WGS sequence"/>
</dbReference>
<dbReference type="CDD" id="cd16917">
    <property type="entry name" value="HATPase_UhpB-NarQ-NarX-like"/>
    <property type="match status" value="1"/>
</dbReference>
<keyword evidence="5" id="KW-0547">Nucleotide-binding</keyword>
<dbReference type="GO" id="GO:0000155">
    <property type="term" value="F:phosphorelay sensor kinase activity"/>
    <property type="evidence" value="ECO:0007669"/>
    <property type="project" value="InterPro"/>
</dbReference>
<keyword evidence="4" id="KW-0808">Transferase</keyword>
<feature type="transmembrane region" description="Helical" evidence="9">
    <location>
        <begin position="126"/>
        <end position="150"/>
    </location>
</feature>
<gene>
    <name evidence="11" type="ORF">ESP62_013935</name>
</gene>
<feature type="domain" description="Signal transduction histidine kinase subgroup 3 dimerisation and phosphoacceptor" evidence="10">
    <location>
        <begin position="181"/>
        <end position="245"/>
    </location>
</feature>
<comment type="catalytic activity">
    <reaction evidence="1">
        <text>ATP + protein L-histidine = ADP + protein N-phospho-L-histidine.</text>
        <dbReference type="EC" id="2.7.13.3"/>
    </reaction>
</comment>
<keyword evidence="9" id="KW-1133">Transmembrane helix</keyword>
<dbReference type="Gene3D" id="3.30.565.10">
    <property type="entry name" value="Histidine kinase-like ATPase, C-terminal domain"/>
    <property type="match status" value="1"/>
</dbReference>
<dbReference type="PANTHER" id="PTHR24421:SF10">
    <property type="entry name" value="NITRATE_NITRITE SENSOR PROTEIN NARQ"/>
    <property type="match status" value="1"/>
</dbReference>
<keyword evidence="3" id="KW-0597">Phosphoprotein</keyword>
<accession>A0A641APF8</accession>
<feature type="transmembrane region" description="Helical" evidence="9">
    <location>
        <begin position="103"/>
        <end position="120"/>
    </location>
</feature>
<organism evidence="11 12">
    <name type="scientific">Aeromicrobium fastidiosum</name>
    <dbReference type="NCBI Taxonomy" id="52699"/>
    <lineage>
        <taxon>Bacteria</taxon>
        <taxon>Bacillati</taxon>
        <taxon>Actinomycetota</taxon>
        <taxon>Actinomycetes</taxon>
        <taxon>Propionibacteriales</taxon>
        <taxon>Nocardioidaceae</taxon>
        <taxon>Aeromicrobium</taxon>
    </lineage>
</organism>
<evidence type="ECO:0000313" key="12">
    <source>
        <dbReference type="Proteomes" id="UP001515100"/>
    </source>
</evidence>
<evidence type="ECO:0000256" key="9">
    <source>
        <dbReference type="SAM" id="Phobius"/>
    </source>
</evidence>
<dbReference type="AlphaFoldDB" id="A0A641APF8"/>
<keyword evidence="8" id="KW-0902">Two-component regulatory system</keyword>
<dbReference type="RefSeq" id="WP_129184658.1">
    <property type="nucleotide sequence ID" value="NZ_JAGIOG010000001.1"/>
</dbReference>
<dbReference type="OrthoDB" id="227596at2"/>
<dbReference type="Pfam" id="PF07730">
    <property type="entry name" value="HisKA_3"/>
    <property type="match status" value="1"/>
</dbReference>
<keyword evidence="12" id="KW-1185">Reference proteome</keyword>
<keyword evidence="9" id="KW-0472">Membrane</keyword>
<evidence type="ECO:0000256" key="3">
    <source>
        <dbReference type="ARBA" id="ARBA00022553"/>
    </source>
</evidence>
<evidence type="ECO:0000259" key="10">
    <source>
        <dbReference type="Pfam" id="PF07730"/>
    </source>
</evidence>
<feature type="transmembrane region" description="Helical" evidence="9">
    <location>
        <begin position="67"/>
        <end position="91"/>
    </location>
</feature>
<dbReference type="InterPro" id="IPR011712">
    <property type="entry name" value="Sig_transdc_His_kin_sub3_dim/P"/>
</dbReference>
<evidence type="ECO:0000256" key="2">
    <source>
        <dbReference type="ARBA" id="ARBA00012438"/>
    </source>
</evidence>
<evidence type="ECO:0000256" key="1">
    <source>
        <dbReference type="ARBA" id="ARBA00000085"/>
    </source>
</evidence>
<reference evidence="11" key="1">
    <citation type="submission" date="2019-09" db="EMBL/GenBank/DDBJ databases">
        <authorList>
            <person name="Li J."/>
        </authorList>
    </citation>
    <scope>NUCLEOTIDE SEQUENCE [LARGE SCALE GENOMIC DNA]</scope>
    <source>
        <strain evidence="11">NRBC 14897</strain>
    </source>
</reference>
<dbReference type="GO" id="GO:0046983">
    <property type="term" value="F:protein dimerization activity"/>
    <property type="evidence" value="ECO:0007669"/>
    <property type="project" value="InterPro"/>
</dbReference>
<name>A0A641APF8_9ACTN</name>
<dbReference type="EC" id="2.7.13.3" evidence="2"/>
<dbReference type="InterPro" id="IPR036890">
    <property type="entry name" value="HATPase_C_sf"/>
</dbReference>
<feature type="transmembrane region" description="Helical" evidence="9">
    <location>
        <begin position="12"/>
        <end position="31"/>
    </location>
</feature>
<comment type="caution">
    <text evidence="11">The sequence shown here is derived from an EMBL/GenBank/DDBJ whole genome shotgun (WGS) entry which is preliminary data.</text>
</comment>
<protein>
    <recommendedName>
        <fullName evidence="2">histidine kinase</fullName>
        <ecNumber evidence="2">2.7.13.3</ecNumber>
    </recommendedName>
</protein>
<dbReference type="Gene3D" id="1.20.5.1930">
    <property type="match status" value="1"/>
</dbReference>